<organism evidence="9 10">
    <name type="scientific">Orenia marismortui</name>
    <dbReference type="NCBI Taxonomy" id="46469"/>
    <lineage>
        <taxon>Bacteria</taxon>
        <taxon>Bacillati</taxon>
        <taxon>Bacillota</taxon>
        <taxon>Clostridia</taxon>
        <taxon>Halanaerobiales</taxon>
        <taxon>Halobacteroidaceae</taxon>
        <taxon>Orenia</taxon>
    </lineage>
</organism>
<feature type="transmembrane region" description="Helical" evidence="8">
    <location>
        <begin position="12"/>
        <end position="29"/>
    </location>
</feature>
<comment type="subcellular location">
    <subcellularLocation>
        <location evidence="1">Cell membrane</location>
        <topology evidence="1">Multi-pass membrane protein</topology>
    </subcellularLocation>
</comment>
<feature type="transmembrane region" description="Helical" evidence="8">
    <location>
        <begin position="190"/>
        <end position="208"/>
    </location>
</feature>
<dbReference type="GO" id="GO:0022857">
    <property type="term" value="F:transmembrane transporter activity"/>
    <property type="evidence" value="ECO:0007669"/>
    <property type="project" value="InterPro"/>
</dbReference>
<feature type="transmembrane region" description="Helical" evidence="8">
    <location>
        <begin position="143"/>
        <end position="161"/>
    </location>
</feature>
<name>A0A4R8HA30_9FIRM</name>
<reference evidence="9 10" key="1">
    <citation type="submission" date="2019-03" db="EMBL/GenBank/DDBJ databases">
        <title>Subsurface microbial communities from deep shales in Ohio and West Virginia, USA.</title>
        <authorList>
            <person name="Wrighton K."/>
        </authorList>
    </citation>
    <scope>NUCLEOTIDE SEQUENCE [LARGE SCALE GENOMIC DNA]</scope>
    <source>
        <strain evidence="9 10">MSL 6dP</strain>
    </source>
</reference>
<evidence type="ECO:0000256" key="8">
    <source>
        <dbReference type="SAM" id="Phobius"/>
    </source>
</evidence>
<comment type="caution">
    <text evidence="9">The sequence shown here is derived from an EMBL/GenBank/DDBJ whole genome shotgun (WGS) entry which is preliminary data.</text>
</comment>
<dbReference type="PANTHER" id="PTHR30047:SF7">
    <property type="entry name" value="HIGH-AFFINITY CHOLINE TRANSPORT PROTEIN"/>
    <property type="match status" value="1"/>
</dbReference>
<sequence length="500" mass="54972">MKHSIRKEDNNVFYISLIITFIVVIWGIFDPGGFANVTNSIFEFLVTKFGWFYLLSMFIFVIFAIGIAFSKYGRIKLGSDDSKPEYSNISWFAMLFSAGMGIGLVFWGVAEPLNHFINPQGLEGGSPVAANFAMKTSFFHWGLHPWSNYSILALALAYFQFRKNRPGLVSSVFIPLLGENASKGIIGHSIDVLAVVATVAGVATSLGLGTLQINSGLNYLFGLPTTTIVQIIIITTVTILFMLSAVTGLDRGIKILSNTNLMIAIVLLVLAIILGPTVKIFKSFTSGLGAYLNEFIKKSLEIRPYRSNQWLGDWTIFYWAWWIAWAPFVGTFIARISRGRRIKEFLLGVTVVPSLGSFVWFATFGTLGIDLGPKIAQKAIKTTETAFFVVMNHYPLGNVISFVAVILLCTFFVTSADSATFVLGMMSSNGGLDPTTRRKLIWGIIQSLLALSLMLAGGLKTLQIASIAAAFPFAVVMVIACFSLLKALRNDEFIKKLKNK</sequence>
<dbReference type="PANTHER" id="PTHR30047">
    <property type="entry name" value="HIGH-AFFINITY CHOLINE TRANSPORT PROTEIN-RELATED"/>
    <property type="match status" value="1"/>
</dbReference>
<keyword evidence="3" id="KW-0813">Transport</keyword>
<feature type="transmembrane region" description="Helical" evidence="8">
    <location>
        <begin position="465"/>
        <end position="488"/>
    </location>
</feature>
<feature type="transmembrane region" description="Helical" evidence="8">
    <location>
        <begin position="228"/>
        <end position="249"/>
    </location>
</feature>
<dbReference type="GO" id="GO:0005886">
    <property type="term" value="C:plasma membrane"/>
    <property type="evidence" value="ECO:0007669"/>
    <property type="project" value="UniProtKB-SubCell"/>
</dbReference>
<dbReference type="AlphaFoldDB" id="A0A4R8HA30"/>
<feature type="transmembrane region" description="Helical" evidence="8">
    <location>
        <begin position="345"/>
        <end position="364"/>
    </location>
</feature>
<dbReference type="NCBIfam" id="TIGR00842">
    <property type="entry name" value="bcct"/>
    <property type="match status" value="1"/>
</dbReference>
<keyword evidence="5 8" id="KW-0812">Transmembrane</keyword>
<feature type="transmembrane region" description="Helical" evidence="8">
    <location>
        <begin position="89"/>
        <end position="110"/>
    </location>
</feature>
<feature type="transmembrane region" description="Helical" evidence="8">
    <location>
        <begin position="261"/>
        <end position="281"/>
    </location>
</feature>
<keyword evidence="4" id="KW-1003">Cell membrane</keyword>
<feature type="transmembrane region" description="Helical" evidence="8">
    <location>
        <begin position="399"/>
        <end position="428"/>
    </location>
</feature>
<comment type="similarity">
    <text evidence="2">Belongs to the BCCT transporter (TC 2.A.15) family.</text>
</comment>
<evidence type="ECO:0000256" key="6">
    <source>
        <dbReference type="ARBA" id="ARBA00022989"/>
    </source>
</evidence>
<keyword evidence="6 8" id="KW-1133">Transmembrane helix</keyword>
<protein>
    <submittedName>
        <fullName evidence="9">Glycine betaine transporter</fullName>
    </submittedName>
</protein>
<dbReference type="Pfam" id="PF02028">
    <property type="entry name" value="BCCT"/>
    <property type="match status" value="1"/>
</dbReference>
<keyword evidence="7 8" id="KW-0472">Membrane</keyword>
<proteinExistence type="inferred from homology"/>
<accession>A0A4R8HA30</accession>
<keyword evidence="10" id="KW-1185">Reference proteome</keyword>
<dbReference type="RefSeq" id="WP_134115374.1">
    <property type="nucleotide sequence ID" value="NZ_SOEG01000005.1"/>
</dbReference>
<feature type="transmembrane region" description="Helical" evidence="8">
    <location>
        <begin position="49"/>
        <end position="69"/>
    </location>
</feature>
<dbReference type="InterPro" id="IPR000060">
    <property type="entry name" value="BCCT_transptr"/>
</dbReference>
<dbReference type="PROSITE" id="PS01303">
    <property type="entry name" value="BCCT"/>
    <property type="match status" value="1"/>
</dbReference>
<dbReference type="Proteomes" id="UP000295832">
    <property type="component" value="Unassembled WGS sequence"/>
</dbReference>
<feature type="transmembrane region" description="Helical" evidence="8">
    <location>
        <begin position="440"/>
        <end position="459"/>
    </location>
</feature>
<evidence type="ECO:0000256" key="1">
    <source>
        <dbReference type="ARBA" id="ARBA00004651"/>
    </source>
</evidence>
<dbReference type="InterPro" id="IPR018093">
    <property type="entry name" value="BCCT_CS"/>
</dbReference>
<evidence type="ECO:0000256" key="3">
    <source>
        <dbReference type="ARBA" id="ARBA00022448"/>
    </source>
</evidence>
<feature type="transmembrane region" description="Helical" evidence="8">
    <location>
        <begin position="316"/>
        <end position="333"/>
    </location>
</feature>
<evidence type="ECO:0000256" key="7">
    <source>
        <dbReference type="ARBA" id="ARBA00023136"/>
    </source>
</evidence>
<evidence type="ECO:0000313" key="10">
    <source>
        <dbReference type="Proteomes" id="UP000295832"/>
    </source>
</evidence>
<gene>
    <name evidence="9" type="ORF">C7959_10533</name>
</gene>
<evidence type="ECO:0000313" key="9">
    <source>
        <dbReference type="EMBL" id="TDX52679.1"/>
    </source>
</evidence>
<evidence type="ECO:0000256" key="4">
    <source>
        <dbReference type="ARBA" id="ARBA00022475"/>
    </source>
</evidence>
<evidence type="ECO:0000256" key="5">
    <source>
        <dbReference type="ARBA" id="ARBA00022692"/>
    </source>
</evidence>
<evidence type="ECO:0000256" key="2">
    <source>
        <dbReference type="ARBA" id="ARBA00005658"/>
    </source>
</evidence>
<dbReference type="STRING" id="926561.GCA_000379025_00276"/>
<dbReference type="EMBL" id="SOEG01000005">
    <property type="protein sequence ID" value="TDX52679.1"/>
    <property type="molecule type" value="Genomic_DNA"/>
</dbReference>